<name>A0A0A8ZT01_ARUDO</name>
<reference evidence="1" key="2">
    <citation type="journal article" date="2015" name="Data Brief">
        <title>Shoot transcriptome of the giant reed, Arundo donax.</title>
        <authorList>
            <person name="Barrero R.A."/>
            <person name="Guerrero F.D."/>
            <person name="Moolhuijzen P."/>
            <person name="Goolsby J.A."/>
            <person name="Tidwell J."/>
            <person name="Bellgard S.E."/>
            <person name="Bellgard M.I."/>
        </authorList>
    </citation>
    <scope>NUCLEOTIDE SEQUENCE</scope>
    <source>
        <tissue evidence="1">Shoot tissue taken approximately 20 cm above the soil surface</tissue>
    </source>
</reference>
<dbReference type="AlphaFoldDB" id="A0A0A8ZT01"/>
<dbReference type="EMBL" id="GBRH01259943">
    <property type="protein sequence ID" value="JAD37952.1"/>
    <property type="molecule type" value="Transcribed_RNA"/>
</dbReference>
<sequence length="51" mass="6038">MQFIWYFSKRLNVMCLRSSLWIITLQPFCNRAAIVIIFGNHSVDIVSCMRD</sequence>
<reference evidence="1" key="1">
    <citation type="submission" date="2014-09" db="EMBL/GenBank/DDBJ databases">
        <authorList>
            <person name="Magalhaes I.L.F."/>
            <person name="Oliveira U."/>
            <person name="Santos F.R."/>
            <person name="Vidigal T.H.D.A."/>
            <person name="Brescovit A.D."/>
            <person name="Santos A.J."/>
        </authorList>
    </citation>
    <scope>NUCLEOTIDE SEQUENCE</scope>
    <source>
        <tissue evidence="1">Shoot tissue taken approximately 20 cm above the soil surface</tissue>
    </source>
</reference>
<evidence type="ECO:0000313" key="1">
    <source>
        <dbReference type="EMBL" id="JAD37952.1"/>
    </source>
</evidence>
<protein>
    <submittedName>
        <fullName evidence="1">Uncharacterized protein</fullName>
    </submittedName>
</protein>
<organism evidence="1">
    <name type="scientific">Arundo donax</name>
    <name type="common">Giant reed</name>
    <name type="synonym">Donax arundinaceus</name>
    <dbReference type="NCBI Taxonomy" id="35708"/>
    <lineage>
        <taxon>Eukaryota</taxon>
        <taxon>Viridiplantae</taxon>
        <taxon>Streptophyta</taxon>
        <taxon>Embryophyta</taxon>
        <taxon>Tracheophyta</taxon>
        <taxon>Spermatophyta</taxon>
        <taxon>Magnoliopsida</taxon>
        <taxon>Liliopsida</taxon>
        <taxon>Poales</taxon>
        <taxon>Poaceae</taxon>
        <taxon>PACMAD clade</taxon>
        <taxon>Arundinoideae</taxon>
        <taxon>Arundineae</taxon>
        <taxon>Arundo</taxon>
    </lineage>
</organism>
<accession>A0A0A8ZT01</accession>
<proteinExistence type="predicted"/>